<feature type="transmembrane region" description="Helical" evidence="14">
    <location>
        <begin position="28"/>
        <end position="47"/>
    </location>
</feature>
<comment type="similarity">
    <text evidence="2">Belongs to the etk/wzc family.</text>
</comment>
<evidence type="ECO:0000256" key="5">
    <source>
        <dbReference type="ARBA" id="ARBA00022679"/>
    </source>
</evidence>
<comment type="subcellular location">
    <subcellularLocation>
        <location evidence="1">Cell inner membrane</location>
        <topology evidence="1">Multi-pass membrane protein</topology>
    </subcellularLocation>
</comment>
<feature type="domain" description="Polysaccharide chain length determinant N-terminal" evidence="15">
    <location>
        <begin position="12"/>
        <end position="104"/>
    </location>
</feature>
<dbReference type="InterPro" id="IPR050445">
    <property type="entry name" value="Bact_polysacc_biosynth/exp"/>
</dbReference>
<dbReference type="Proteomes" id="UP000621898">
    <property type="component" value="Unassembled WGS sequence"/>
</dbReference>
<dbReference type="Gene3D" id="3.40.50.300">
    <property type="entry name" value="P-loop containing nucleotide triphosphate hydrolases"/>
    <property type="match status" value="1"/>
</dbReference>
<evidence type="ECO:0000256" key="3">
    <source>
        <dbReference type="ARBA" id="ARBA00022475"/>
    </source>
</evidence>
<keyword evidence="10 14" id="KW-1133">Transmembrane helix</keyword>
<feature type="domain" description="Tyrosine-protein kinase G-rich" evidence="17">
    <location>
        <begin position="383"/>
        <end position="465"/>
    </location>
</feature>
<dbReference type="InterPro" id="IPR032807">
    <property type="entry name" value="GNVR"/>
</dbReference>
<protein>
    <submittedName>
        <fullName evidence="18">Tyrosine protein kinase</fullName>
    </submittedName>
</protein>
<dbReference type="Pfam" id="PF13807">
    <property type="entry name" value="GNVR"/>
    <property type="match status" value="1"/>
</dbReference>
<comment type="catalytic activity">
    <reaction evidence="13">
        <text>L-tyrosyl-[protein] + ATP = O-phospho-L-tyrosyl-[protein] + ADP + H(+)</text>
        <dbReference type="Rhea" id="RHEA:10596"/>
        <dbReference type="Rhea" id="RHEA-COMP:10136"/>
        <dbReference type="Rhea" id="RHEA-COMP:20101"/>
        <dbReference type="ChEBI" id="CHEBI:15378"/>
        <dbReference type="ChEBI" id="CHEBI:30616"/>
        <dbReference type="ChEBI" id="CHEBI:46858"/>
        <dbReference type="ChEBI" id="CHEBI:61978"/>
        <dbReference type="ChEBI" id="CHEBI:456216"/>
    </reaction>
</comment>
<dbReference type="InterPro" id="IPR003856">
    <property type="entry name" value="LPS_length_determ_N"/>
</dbReference>
<dbReference type="Pfam" id="PF13614">
    <property type="entry name" value="AAA_31"/>
    <property type="match status" value="1"/>
</dbReference>
<dbReference type="CDD" id="cd05387">
    <property type="entry name" value="BY-kinase"/>
    <property type="match status" value="1"/>
</dbReference>
<name>A0ABQ2ZZF5_9GAMM</name>
<keyword evidence="12" id="KW-0829">Tyrosine-protein kinase</keyword>
<dbReference type="SUPFAM" id="SSF52540">
    <property type="entry name" value="P-loop containing nucleoside triphosphate hydrolases"/>
    <property type="match status" value="1"/>
</dbReference>
<evidence type="ECO:0000256" key="13">
    <source>
        <dbReference type="ARBA" id="ARBA00053015"/>
    </source>
</evidence>
<evidence type="ECO:0000313" key="19">
    <source>
        <dbReference type="Proteomes" id="UP000621898"/>
    </source>
</evidence>
<evidence type="ECO:0000256" key="9">
    <source>
        <dbReference type="ARBA" id="ARBA00022840"/>
    </source>
</evidence>
<evidence type="ECO:0000256" key="8">
    <source>
        <dbReference type="ARBA" id="ARBA00022777"/>
    </source>
</evidence>
<dbReference type="InterPro" id="IPR005702">
    <property type="entry name" value="Wzc-like_C"/>
</dbReference>
<dbReference type="Pfam" id="PF02706">
    <property type="entry name" value="Wzz"/>
    <property type="match status" value="1"/>
</dbReference>
<evidence type="ECO:0000256" key="7">
    <source>
        <dbReference type="ARBA" id="ARBA00022741"/>
    </source>
</evidence>
<keyword evidence="19" id="KW-1185">Reference proteome</keyword>
<gene>
    <name evidence="18" type="ORF">GCM10008098_20730</name>
</gene>
<dbReference type="Pfam" id="PF23607">
    <property type="entry name" value="WZC_N"/>
    <property type="match status" value="1"/>
</dbReference>
<dbReference type="GO" id="GO:0016301">
    <property type="term" value="F:kinase activity"/>
    <property type="evidence" value="ECO:0007669"/>
    <property type="project" value="UniProtKB-KW"/>
</dbReference>
<keyword evidence="5" id="KW-0808">Transferase</keyword>
<accession>A0ABQ2ZZF5</accession>
<evidence type="ECO:0000256" key="12">
    <source>
        <dbReference type="ARBA" id="ARBA00023137"/>
    </source>
</evidence>
<proteinExistence type="inferred from homology"/>
<evidence type="ECO:0000256" key="14">
    <source>
        <dbReference type="SAM" id="Phobius"/>
    </source>
</evidence>
<keyword evidence="4" id="KW-0997">Cell inner membrane</keyword>
<dbReference type="PANTHER" id="PTHR32309:SF32">
    <property type="entry name" value="TYROSINE-PROTEIN KINASE ETK-RELATED"/>
    <property type="match status" value="1"/>
</dbReference>
<keyword evidence="11 14" id="KW-0472">Membrane</keyword>
<evidence type="ECO:0000313" key="18">
    <source>
        <dbReference type="EMBL" id="GGY27514.1"/>
    </source>
</evidence>
<evidence type="ECO:0000259" key="17">
    <source>
        <dbReference type="Pfam" id="PF13807"/>
    </source>
</evidence>
<evidence type="ECO:0000259" key="15">
    <source>
        <dbReference type="Pfam" id="PF02706"/>
    </source>
</evidence>
<dbReference type="InterPro" id="IPR025669">
    <property type="entry name" value="AAA_dom"/>
</dbReference>
<evidence type="ECO:0000256" key="4">
    <source>
        <dbReference type="ARBA" id="ARBA00022519"/>
    </source>
</evidence>
<keyword evidence="7" id="KW-0547">Nucleotide-binding</keyword>
<dbReference type="EMBL" id="BMXT01000002">
    <property type="protein sequence ID" value="GGY27514.1"/>
    <property type="molecule type" value="Genomic_DNA"/>
</dbReference>
<comment type="caution">
    <text evidence="18">The sequence shown here is derived from an EMBL/GenBank/DDBJ whole genome shotgun (WGS) entry which is preliminary data.</text>
</comment>
<keyword evidence="9" id="KW-0067">ATP-binding</keyword>
<feature type="domain" description="AAA" evidence="16">
    <location>
        <begin position="553"/>
        <end position="666"/>
    </location>
</feature>
<keyword evidence="8 18" id="KW-0418">Kinase</keyword>
<dbReference type="RefSeq" id="WP_189441161.1">
    <property type="nucleotide sequence ID" value="NZ_BMXT01000002.1"/>
</dbReference>
<dbReference type="NCBIfam" id="TIGR01007">
    <property type="entry name" value="eps_fam"/>
    <property type="match status" value="1"/>
</dbReference>
<dbReference type="InterPro" id="IPR027417">
    <property type="entry name" value="P-loop_NTPase"/>
</dbReference>
<evidence type="ECO:0000256" key="2">
    <source>
        <dbReference type="ARBA" id="ARBA00008883"/>
    </source>
</evidence>
<evidence type="ECO:0000256" key="10">
    <source>
        <dbReference type="ARBA" id="ARBA00022989"/>
    </source>
</evidence>
<evidence type="ECO:0000259" key="16">
    <source>
        <dbReference type="Pfam" id="PF13614"/>
    </source>
</evidence>
<evidence type="ECO:0000256" key="6">
    <source>
        <dbReference type="ARBA" id="ARBA00022692"/>
    </source>
</evidence>
<keyword evidence="6 14" id="KW-0812">Transmembrane</keyword>
<dbReference type="PANTHER" id="PTHR32309">
    <property type="entry name" value="TYROSINE-PROTEIN KINASE"/>
    <property type="match status" value="1"/>
</dbReference>
<evidence type="ECO:0000256" key="1">
    <source>
        <dbReference type="ARBA" id="ARBA00004429"/>
    </source>
</evidence>
<reference evidence="19" key="1">
    <citation type="journal article" date="2019" name="Int. J. Syst. Evol. Microbiol.">
        <title>The Global Catalogue of Microorganisms (GCM) 10K type strain sequencing project: providing services to taxonomists for standard genome sequencing and annotation.</title>
        <authorList>
            <consortium name="The Broad Institute Genomics Platform"/>
            <consortium name="The Broad Institute Genome Sequencing Center for Infectious Disease"/>
            <person name="Wu L."/>
            <person name="Ma J."/>
        </authorList>
    </citation>
    <scope>NUCLEOTIDE SEQUENCE [LARGE SCALE GENOMIC DNA]</scope>
    <source>
        <strain evidence="19">KCTC 22232</strain>
    </source>
</reference>
<evidence type="ECO:0000256" key="11">
    <source>
        <dbReference type="ARBA" id="ARBA00023136"/>
    </source>
</evidence>
<feature type="transmembrane region" description="Helical" evidence="14">
    <location>
        <begin position="442"/>
        <end position="462"/>
    </location>
</feature>
<keyword evidence="3" id="KW-1003">Cell membrane</keyword>
<organism evidence="18 19">
    <name type="scientific">Rhodanobacter panaciterrae</name>
    <dbReference type="NCBI Taxonomy" id="490572"/>
    <lineage>
        <taxon>Bacteria</taxon>
        <taxon>Pseudomonadati</taxon>
        <taxon>Pseudomonadota</taxon>
        <taxon>Gammaproteobacteria</taxon>
        <taxon>Lysobacterales</taxon>
        <taxon>Rhodanobacteraceae</taxon>
        <taxon>Rhodanobacter</taxon>
    </lineage>
</organism>
<sequence length="733" mass="79209">MAATQTPSQGDDEIDLGALLGTLIDHKWLIILVTGLFFVISVAYALLATPVYQANAIVQVEQKVPNLPGLSAITQTLGASNSEATTEIALITSRTVIGAAADNLHLAINVTPRRFPMIGSFIARRYSPDQAGAVAPPKFGMNSYDWGGSTLDIFQLDVPASLLDKSLTLIAGKNGAYTLLDDDNNTLLSGQVGQSANGHGVTIQVKALAANPGMRFDVVRQRDLAVITQLQQDVNASEQGKDSGIIALTYNNADPELATNLLDQVSELYVRQNVDRNSAEAANSLKFVKEQLPNVRRDLEKATTALNAYQTQAHSVDITMQTKGLLDQEVAIETSIQQLRMQQADMERRFTPEHPAYKALMQQIGQLDAQKAAMEKQVGQLPDTQQELLRLTRDVQVSNDTYTSLLNQAQQLDIARAGTVGNVRIIDKAAADTSRPVKPKKAVIALGGTFLGGFLAVAFIFLRQMLNRGVEDPADIEQLGLPVYASIPMSEQERSISLRGPHRRSDGRQHLLAVDAPADLATEALRSLRTSLHFARLEAKNNLLMISGSSPNAGKTFVSSNLGAVIAQAGQKVLLIDADMRKGGQHKVLGGKPENGLSELIAGQIDTTVAIRAVASVDGMHFIARGKIPPNPSELLMHANFTALLNKLMPLYDLIIIDTPPILAVTDAAVIGHQAGTSLLVVRFGLNQAREIGLAKQRFEQNGVEIKGAIFNAVERRSAGYYSYGYYEYKTAK</sequence>